<evidence type="ECO:0000256" key="3">
    <source>
        <dbReference type="ARBA" id="ARBA00022448"/>
    </source>
</evidence>
<dbReference type="InterPro" id="IPR018108">
    <property type="entry name" value="MCP_transmembrane"/>
</dbReference>
<keyword evidence="8 9" id="KW-0472">Membrane</keyword>
<evidence type="ECO:0000256" key="1">
    <source>
        <dbReference type="ARBA" id="ARBA00004448"/>
    </source>
</evidence>
<dbReference type="OrthoDB" id="270584at2759"/>
<keyword evidence="7" id="KW-0496">Mitochondrion</keyword>
<evidence type="ECO:0000256" key="6">
    <source>
        <dbReference type="ARBA" id="ARBA00022792"/>
    </source>
</evidence>
<evidence type="ECO:0000256" key="8">
    <source>
        <dbReference type="ARBA" id="ARBA00023136"/>
    </source>
</evidence>
<dbReference type="eggNOG" id="KOG0752">
    <property type="taxonomic scope" value="Eukaryota"/>
</dbReference>
<dbReference type="Pfam" id="PF00153">
    <property type="entry name" value="Mito_carr"/>
    <property type="match status" value="3"/>
</dbReference>
<feature type="repeat" description="Solcar" evidence="9">
    <location>
        <begin position="99"/>
        <end position="201"/>
    </location>
</feature>
<evidence type="ECO:0000313" key="11">
    <source>
        <dbReference type="EnsemblMetazoa" id="tetur33g01741.1"/>
    </source>
</evidence>
<keyword evidence="4 9" id="KW-0812">Transmembrane</keyword>
<dbReference type="GO" id="GO:0055085">
    <property type="term" value="P:transmembrane transport"/>
    <property type="evidence" value="ECO:0007669"/>
    <property type="project" value="InterPro"/>
</dbReference>
<evidence type="ECO:0000256" key="10">
    <source>
        <dbReference type="RuleBase" id="RU000488"/>
    </source>
</evidence>
<accession>A0A158P5J0</accession>
<keyword evidence="3 10" id="KW-0813">Transport</keyword>
<dbReference type="InterPro" id="IPR002167">
    <property type="entry name" value="GDC-like"/>
</dbReference>
<sequence length="320" mass="35617">MKDVDNKHLKTFLAGGIAGMASKTTVAPLDRVKILLQAHNTHYKHNGVFSGLRDIVRREKFSGLYRGNGAQMVRVFPYAAVQFFTFEIYKKHLLTTFGNNHFLKLFAGSGAGITAVIMTYPLDLVRARLSFSVEFASANGATAASGYFSSPPGLRIWSCIRNIVQNEGGFAALYRGMTPALLGIVPYSGLYFYTFEEFKRFVLEHFPHWCGTYVDDKLLLNIPSKLLCGGLSGAVSQSLSYPLDVARRRMQLSMMQPETYKYSKGVLSTLIITYKEHGIVSGLYRGMSINYLRAIPMVAASFTTYEIIKQYLGLDTSINA</sequence>
<comment type="subcellular location">
    <subcellularLocation>
        <location evidence="1">Mitochondrion inner membrane</location>
        <topology evidence="1">Multi-pass membrane protein</topology>
    </subcellularLocation>
</comment>
<evidence type="ECO:0000256" key="9">
    <source>
        <dbReference type="PROSITE-ProRule" id="PRU00282"/>
    </source>
</evidence>
<dbReference type="PRINTS" id="PR00928">
    <property type="entry name" value="GRAVESDC"/>
</dbReference>
<dbReference type="EnsemblMetazoa" id="tetur33g01741.1">
    <property type="protein sequence ID" value="tetur33g01741.1"/>
    <property type="gene ID" value="tetur33g01741"/>
</dbReference>
<dbReference type="InterPro" id="IPR023395">
    <property type="entry name" value="MCP_dom_sf"/>
</dbReference>
<evidence type="ECO:0000256" key="7">
    <source>
        <dbReference type="ARBA" id="ARBA00023128"/>
    </source>
</evidence>
<dbReference type="Gene3D" id="1.50.40.10">
    <property type="entry name" value="Mitochondrial carrier domain"/>
    <property type="match status" value="1"/>
</dbReference>
<dbReference type="KEGG" id="tut:107369665"/>
<comment type="similarity">
    <text evidence="2 10">Belongs to the mitochondrial carrier (TC 2.A.29) family.</text>
</comment>
<evidence type="ECO:0000256" key="5">
    <source>
        <dbReference type="ARBA" id="ARBA00022737"/>
    </source>
</evidence>
<gene>
    <name evidence="11" type="primary">107369665</name>
</gene>
<dbReference type="GO" id="GO:0005743">
    <property type="term" value="C:mitochondrial inner membrane"/>
    <property type="evidence" value="ECO:0007669"/>
    <property type="project" value="UniProtKB-SubCell"/>
</dbReference>
<keyword evidence="12" id="KW-1185">Reference proteome</keyword>
<evidence type="ECO:0000256" key="2">
    <source>
        <dbReference type="ARBA" id="ARBA00006375"/>
    </source>
</evidence>
<feature type="repeat" description="Solcar" evidence="9">
    <location>
        <begin position="224"/>
        <end position="311"/>
    </location>
</feature>
<dbReference type="SUPFAM" id="SSF103506">
    <property type="entry name" value="Mitochondrial carrier"/>
    <property type="match status" value="1"/>
</dbReference>
<evidence type="ECO:0000313" key="12">
    <source>
        <dbReference type="Proteomes" id="UP000015104"/>
    </source>
</evidence>
<dbReference type="OMA" id="MLGMWET"/>
<dbReference type="AlphaFoldDB" id="A0A158P5J0"/>
<keyword evidence="5" id="KW-0677">Repeat</keyword>
<reference evidence="12" key="1">
    <citation type="submission" date="2011-08" db="EMBL/GenBank/DDBJ databases">
        <authorList>
            <person name="Rombauts S."/>
        </authorList>
    </citation>
    <scope>NUCLEOTIDE SEQUENCE</scope>
    <source>
        <strain evidence="12">London</strain>
    </source>
</reference>
<dbReference type="STRING" id="32264.A0A158P5J0"/>
<dbReference type="Proteomes" id="UP000015104">
    <property type="component" value="Unassembled WGS sequence"/>
</dbReference>
<feature type="repeat" description="Solcar" evidence="9">
    <location>
        <begin position="6"/>
        <end position="92"/>
    </location>
</feature>
<dbReference type="PANTHER" id="PTHR24089">
    <property type="entry name" value="SOLUTE CARRIER FAMILY 25"/>
    <property type="match status" value="1"/>
</dbReference>
<reference evidence="11" key="2">
    <citation type="submission" date="2016-04" db="UniProtKB">
        <authorList>
            <consortium name="EnsemblMetazoa"/>
        </authorList>
    </citation>
    <scope>IDENTIFICATION</scope>
</reference>
<dbReference type="PROSITE" id="PS50920">
    <property type="entry name" value="SOLCAR"/>
    <property type="match status" value="3"/>
</dbReference>
<dbReference type="EMBL" id="CAEY01000948">
    <property type="status" value="NOT_ANNOTATED_CDS"/>
    <property type="molecule type" value="Genomic_DNA"/>
</dbReference>
<keyword evidence="6" id="KW-0999">Mitochondrion inner membrane</keyword>
<organism evidence="11 12">
    <name type="scientific">Tetranychus urticae</name>
    <name type="common">Two-spotted spider mite</name>
    <dbReference type="NCBI Taxonomy" id="32264"/>
    <lineage>
        <taxon>Eukaryota</taxon>
        <taxon>Metazoa</taxon>
        <taxon>Ecdysozoa</taxon>
        <taxon>Arthropoda</taxon>
        <taxon>Chelicerata</taxon>
        <taxon>Arachnida</taxon>
        <taxon>Acari</taxon>
        <taxon>Acariformes</taxon>
        <taxon>Trombidiformes</taxon>
        <taxon>Prostigmata</taxon>
        <taxon>Eleutherengona</taxon>
        <taxon>Raphignathae</taxon>
        <taxon>Tetranychoidea</taxon>
        <taxon>Tetranychidae</taxon>
        <taxon>Tetranychus</taxon>
    </lineage>
</organism>
<evidence type="ECO:0000256" key="4">
    <source>
        <dbReference type="ARBA" id="ARBA00022692"/>
    </source>
</evidence>
<proteinExistence type="inferred from homology"/>
<protein>
    <submittedName>
        <fullName evidence="11">Uncharacterized protein</fullName>
    </submittedName>
</protein>
<dbReference type="PRINTS" id="PR00926">
    <property type="entry name" value="MITOCARRIER"/>
</dbReference>
<name>A0A158P5J0_TETUR</name>
<dbReference type="InterPro" id="IPR002067">
    <property type="entry name" value="MCP"/>
</dbReference>